<feature type="region of interest" description="Disordered" evidence="1">
    <location>
        <begin position="313"/>
        <end position="334"/>
    </location>
</feature>
<proteinExistence type="predicted"/>
<evidence type="ECO:0000256" key="1">
    <source>
        <dbReference type="SAM" id="MobiDB-lite"/>
    </source>
</evidence>
<gene>
    <name evidence="2" type="ORF">Rhopal_004413-T1</name>
</gene>
<reference evidence="2 3" key="1">
    <citation type="submission" date="2021-12" db="EMBL/GenBank/DDBJ databases">
        <title>High titer production of polyol ester of fatty acids by Rhodotorula paludigena BS15 towards product separation-free biomass refinery.</title>
        <authorList>
            <person name="Mano J."/>
            <person name="Ono H."/>
            <person name="Tanaka T."/>
            <person name="Naito K."/>
            <person name="Sushida H."/>
            <person name="Ike M."/>
            <person name="Tokuyasu K."/>
            <person name="Kitaoka M."/>
        </authorList>
    </citation>
    <scope>NUCLEOTIDE SEQUENCE [LARGE SCALE GENOMIC DNA]</scope>
    <source>
        <strain evidence="2 3">BS15</strain>
    </source>
</reference>
<organism evidence="2 3">
    <name type="scientific">Rhodotorula paludigena</name>
    <dbReference type="NCBI Taxonomy" id="86838"/>
    <lineage>
        <taxon>Eukaryota</taxon>
        <taxon>Fungi</taxon>
        <taxon>Dikarya</taxon>
        <taxon>Basidiomycota</taxon>
        <taxon>Pucciniomycotina</taxon>
        <taxon>Microbotryomycetes</taxon>
        <taxon>Sporidiobolales</taxon>
        <taxon>Sporidiobolaceae</taxon>
        <taxon>Rhodotorula</taxon>
    </lineage>
</organism>
<feature type="compositionally biased region" description="Pro residues" evidence="1">
    <location>
        <begin position="380"/>
        <end position="389"/>
    </location>
</feature>
<evidence type="ECO:0000313" key="2">
    <source>
        <dbReference type="EMBL" id="GJN91392.1"/>
    </source>
</evidence>
<feature type="region of interest" description="Disordered" evidence="1">
    <location>
        <begin position="85"/>
        <end position="198"/>
    </location>
</feature>
<protein>
    <recommendedName>
        <fullName evidence="4">Myb-like domain-containing protein</fullName>
    </recommendedName>
</protein>
<evidence type="ECO:0000313" key="3">
    <source>
        <dbReference type="Proteomes" id="UP001342314"/>
    </source>
</evidence>
<dbReference type="AlphaFoldDB" id="A0AAV5GPU7"/>
<feature type="compositionally biased region" description="Low complexity" evidence="1">
    <location>
        <begin position="89"/>
        <end position="198"/>
    </location>
</feature>
<keyword evidence="3" id="KW-1185">Reference proteome</keyword>
<comment type="caution">
    <text evidence="2">The sequence shown here is derived from an EMBL/GenBank/DDBJ whole genome shotgun (WGS) entry which is preliminary data.</text>
</comment>
<sequence length="603" mass="61821">MPQEQVRVKDAQDADTLVFRYTANGVHLSTAAGVDVTSKVVGAGLHVLERLVKTTFQVLEIHERMDYGDLDVARYKLEHGMEALAGPDSPSVSSSTASPITAAPAASSPSSKSSATPAPAAGSSAHSHSASSASPASRLAPASSSASSSAPSRLASSSAPSRLATSSAPSRLATSSAPSRLATSSASSRSASSAALAPAAASTSALAPAAASTSSASSRLASSAALAPAAASTSALAPAAASTSSVSSSSASSTLRGKERQLAFVPHPPWTQSELDALKAGREATPQKSWAELADITGHTAVACDNTWRRKFGKASSSASTSAPKRSRWTGEDDAKLDRLRARGLSDSAIAAQLGRTVSAVKQRSAGRVNNAALALAAPQPAPRQPAPAPSASTSTSAGPSASAIGQALRNLEKRSYYQHASTPNRVALEEAARASGAGVPRLMGKITTYNVYTTTTRRSSTRPSLYFNAPGLSSWHQTESYPVSLTVLRANAPHILTPGLHQVSVEAAQPYELQYHCADGARSTVGKLADLLSSAQYSTARQWIDNVQAEKDGRAPTTASLQANQAVQDARLARLARRNRAHEEGEDDAALNGDGMGGDDDA</sequence>
<feature type="compositionally biased region" description="Low complexity" evidence="1">
    <location>
        <begin position="390"/>
        <end position="404"/>
    </location>
</feature>
<dbReference type="EMBL" id="BQKY01000008">
    <property type="protein sequence ID" value="GJN91392.1"/>
    <property type="molecule type" value="Genomic_DNA"/>
</dbReference>
<feature type="region of interest" description="Disordered" evidence="1">
    <location>
        <begin position="237"/>
        <end position="269"/>
    </location>
</feature>
<feature type="compositionally biased region" description="Low complexity" evidence="1">
    <location>
        <begin position="237"/>
        <end position="255"/>
    </location>
</feature>
<accession>A0AAV5GPU7</accession>
<name>A0AAV5GPU7_9BASI</name>
<dbReference type="Proteomes" id="UP001342314">
    <property type="component" value="Unassembled WGS sequence"/>
</dbReference>
<feature type="region of interest" description="Disordered" evidence="1">
    <location>
        <begin position="579"/>
        <end position="603"/>
    </location>
</feature>
<feature type="region of interest" description="Disordered" evidence="1">
    <location>
        <begin position="379"/>
        <end position="404"/>
    </location>
</feature>
<evidence type="ECO:0008006" key="4">
    <source>
        <dbReference type="Google" id="ProtNLM"/>
    </source>
</evidence>